<dbReference type="Pfam" id="PF04230">
    <property type="entry name" value="PS_pyruv_trans"/>
    <property type="match status" value="1"/>
</dbReference>
<reference evidence="2" key="1">
    <citation type="submission" date="2023-05" db="EMBL/GenBank/DDBJ databases">
        <authorList>
            <person name="Zhang X."/>
        </authorList>
    </citation>
    <scope>NUCLEOTIDE SEQUENCE</scope>
    <source>
        <strain evidence="2">YF14B1</strain>
    </source>
</reference>
<dbReference type="Proteomes" id="UP001241110">
    <property type="component" value="Unassembled WGS sequence"/>
</dbReference>
<protein>
    <submittedName>
        <fullName evidence="2">Polysaccharide pyruvyl transferase family protein</fullName>
    </submittedName>
</protein>
<proteinExistence type="predicted"/>
<organism evidence="2 3">
    <name type="scientific">Xanthocytophaga flava</name>
    <dbReference type="NCBI Taxonomy" id="3048013"/>
    <lineage>
        <taxon>Bacteria</taxon>
        <taxon>Pseudomonadati</taxon>
        <taxon>Bacteroidota</taxon>
        <taxon>Cytophagia</taxon>
        <taxon>Cytophagales</taxon>
        <taxon>Rhodocytophagaceae</taxon>
        <taxon>Xanthocytophaga</taxon>
    </lineage>
</organism>
<evidence type="ECO:0000313" key="3">
    <source>
        <dbReference type="Proteomes" id="UP001241110"/>
    </source>
</evidence>
<dbReference type="InterPro" id="IPR007345">
    <property type="entry name" value="Polysacch_pyruvyl_Trfase"/>
</dbReference>
<dbReference type="AlphaFoldDB" id="A0AAE3QSQ1"/>
<dbReference type="GO" id="GO:0016740">
    <property type="term" value="F:transferase activity"/>
    <property type="evidence" value="ECO:0007669"/>
    <property type="project" value="UniProtKB-KW"/>
</dbReference>
<sequence>MNIAIITTVRHNVGDDFIREGIKHILRNFYKGTHLHFTHIHKHSPITSRYGFEWFRDYSKSKQWDEKLPLRRWTPDRILMADLVVQSGAPIYWCWEHPEAHCVDNEWYKPLIKRRFQGNKKAKLINLAGGTCQAYYSDGSEFLKSQRDCDYIKEFFNLSTVTTYRDTLSRKVANLLGLDAPVIPCTSIFAADEHGLKDLGTDYVVVNYMSGGGHFTMDQEISFSHWEKEFKKFYSYLKTRENVIFSCHNQKELDEAKALDPQAKTFYSTNYLDYMKLYSKAKFGFMNRIHAAYQLSSYGKPSIIIGTDTRALMANEIGLKSMYVEEITGDFLIDEYNFFLKGADNFKERFAVTKQAAFQSYMDVLSVLK</sequence>
<evidence type="ECO:0000313" key="2">
    <source>
        <dbReference type="EMBL" id="MDJ1482169.1"/>
    </source>
</evidence>
<keyword evidence="2" id="KW-0808">Transferase</keyword>
<accession>A0AAE3QSQ1</accession>
<name>A0AAE3QSQ1_9BACT</name>
<dbReference type="EMBL" id="JASJOS010000007">
    <property type="protein sequence ID" value="MDJ1482169.1"/>
    <property type="molecule type" value="Genomic_DNA"/>
</dbReference>
<comment type="caution">
    <text evidence="2">The sequence shown here is derived from an EMBL/GenBank/DDBJ whole genome shotgun (WGS) entry which is preliminary data.</text>
</comment>
<gene>
    <name evidence="2" type="ORF">QNI16_16820</name>
</gene>
<feature type="domain" description="Polysaccharide pyruvyl transferase" evidence="1">
    <location>
        <begin position="12"/>
        <end position="308"/>
    </location>
</feature>
<evidence type="ECO:0000259" key="1">
    <source>
        <dbReference type="Pfam" id="PF04230"/>
    </source>
</evidence>
<dbReference type="RefSeq" id="WP_313980931.1">
    <property type="nucleotide sequence ID" value="NZ_JASJOS010000007.1"/>
</dbReference>